<accession>A0A6P3W8R4</accession>
<dbReference type="InterPro" id="IPR000276">
    <property type="entry name" value="GPCR_Rhodpsn"/>
</dbReference>
<feature type="transmembrane region" description="Helical" evidence="10">
    <location>
        <begin position="31"/>
        <end position="53"/>
    </location>
</feature>
<comment type="subcellular location">
    <subcellularLocation>
        <location evidence="1">Membrane</location>
        <topology evidence="1">Multi-pass membrane protein</topology>
    </subcellularLocation>
</comment>
<keyword evidence="3 10" id="KW-1133">Transmembrane helix</keyword>
<name>A0A6P3W8R4_CLUHA</name>
<dbReference type="InterPro" id="IPR017452">
    <property type="entry name" value="GPCR_Rhodpsn_7TM"/>
</dbReference>
<evidence type="ECO:0000256" key="7">
    <source>
        <dbReference type="ARBA" id="ARBA00023224"/>
    </source>
</evidence>
<evidence type="ECO:0000256" key="5">
    <source>
        <dbReference type="ARBA" id="ARBA00023136"/>
    </source>
</evidence>
<gene>
    <name evidence="13" type="primary">LOC105908405</name>
</gene>
<dbReference type="OrthoDB" id="10008828at2759"/>
<dbReference type="PROSITE" id="PS50262">
    <property type="entry name" value="G_PROTEIN_RECEP_F1_2"/>
    <property type="match status" value="1"/>
</dbReference>
<dbReference type="GO" id="GO:0004930">
    <property type="term" value="F:G protein-coupled receptor activity"/>
    <property type="evidence" value="ECO:0007669"/>
    <property type="project" value="UniProtKB-KW"/>
</dbReference>
<dbReference type="GO" id="GO:0006954">
    <property type="term" value="P:inflammatory response"/>
    <property type="evidence" value="ECO:0007669"/>
    <property type="project" value="TreeGrafter"/>
</dbReference>
<keyword evidence="4" id="KW-0297">G-protein coupled receptor</keyword>
<evidence type="ECO:0000256" key="8">
    <source>
        <dbReference type="ARBA" id="ARBA00025736"/>
    </source>
</evidence>
<feature type="transmembrane region" description="Helical" evidence="10">
    <location>
        <begin position="177"/>
        <end position="200"/>
    </location>
</feature>
<sequence>CIHGLVSCLGILENALVLWVLGVRLRRKTVAAVWMLNLALSDFLATLTLPLFTHYLHVNHSWELGAPLCSAQASVFFLNMFVSAFLLAAISLDRCLLVTRPVWSQNHRSVAAAWKVCAVGWLWAAANAFPYFLFRSVTPKVDGGWFCYHNFALYSSQAVLQRDCRVRQAATAVSKTLLAFVAPLMIIAGSYVYCGLSLLARRRRRQRENSCMSLAGRATSVRLSRGFTKMVASVIAAFFLCWGPYHVFCLLEVAAQYHPKRFALLVEKGLPLATTFAFLNPVLNPVLYAFSCPHFCTRVRQSLSALMEGLVEEGGPVSVAGGLVRMRTGRAGGGGSSISSPNSPTSPNTPGLSRLNLSPQDSVNECSFKRCPTSDTRKDCQSASPPPPQQRPAPLHSYPPQSTPPSPPPQ</sequence>
<keyword evidence="5 10" id="KW-0472">Membrane</keyword>
<dbReference type="GO" id="GO:0007200">
    <property type="term" value="P:phospholipase C-activating G protein-coupled receptor signaling pathway"/>
    <property type="evidence" value="ECO:0007669"/>
    <property type="project" value="TreeGrafter"/>
</dbReference>
<keyword evidence="2 10" id="KW-0812">Transmembrane</keyword>
<evidence type="ECO:0000256" key="2">
    <source>
        <dbReference type="ARBA" id="ARBA00022692"/>
    </source>
</evidence>
<keyword evidence="6 13" id="KW-0675">Receptor</keyword>
<feature type="transmembrane region" description="Helical" evidence="10">
    <location>
        <begin position="227"/>
        <end position="245"/>
    </location>
</feature>
<comment type="similarity">
    <text evidence="8">Belongs to the chemokine-like receptor (CMKLR) family.</text>
</comment>
<dbReference type="SUPFAM" id="SSF81321">
    <property type="entry name" value="Family A G protein-coupled receptor-like"/>
    <property type="match status" value="1"/>
</dbReference>
<feature type="region of interest" description="Disordered" evidence="9">
    <location>
        <begin position="326"/>
        <end position="410"/>
    </location>
</feature>
<dbReference type="GO" id="GO:0005886">
    <property type="term" value="C:plasma membrane"/>
    <property type="evidence" value="ECO:0007669"/>
    <property type="project" value="TreeGrafter"/>
</dbReference>
<dbReference type="RefSeq" id="XP_012692359.3">
    <property type="nucleotide sequence ID" value="XM_012836905.3"/>
</dbReference>
<feature type="compositionally biased region" description="Low complexity" evidence="9">
    <location>
        <begin position="337"/>
        <end position="351"/>
    </location>
</feature>
<feature type="transmembrane region" description="Helical" evidence="10">
    <location>
        <begin position="112"/>
        <end position="134"/>
    </location>
</feature>
<reference evidence="13" key="1">
    <citation type="submission" date="2025-08" db="UniProtKB">
        <authorList>
            <consortium name="RefSeq"/>
        </authorList>
    </citation>
    <scope>IDENTIFICATION</scope>
</reference>
<feature type="domain" description="G-protein coupled receptors family 1 profile" evidence="11">
    <location>
        <begin position="13"/>
        <end position="288"/>
    </location>
</feature>
<dbReference type="GeneID" id="105908405"/>
<evidence type="ECO:0000256" key="10">
    <source>
        <dbReference type="SAM" id="Phobius"/>
    </source>
</evidence>
<evidence type="ECO:0000259" key="11">
    <source>
        <dbReference type="PROSITE" id="PS50262"/>
    </source>
</evidence>
<dbReference type="PANTHER" id="PTHR24225:SF50">
    <property type="entry name" value="PROSTAGLANDIN D2 RECEPTOR 2-LIKE"/>
    <property type="match status" value="1"/>
</dbReference>
<evidence type="ECO:0000256" key="6">
    <source>
        <dbReference type="ARBA" id="ARBA00023170"/>
    </source>
</evidence>
<feature type="transmembrane region" description="Helical" evidence="10">
    <location>
        <begin position="73"/>
        <end position="92"/>
    </location>
</feature>
<proteinExistence type="inferred from homology"/>
<dbReference type="AlphaFoldDB" id="A0A6P3W8R4"/>
<keyword evidence="12" id="KW-1185">Reference proteome</keyword>
<evidence type="ECO:0000313" key="12">
    <source>
        <dbReference type="Proteomes" id="UP000515152"/>
    </source>
</evidence>
<protein>
    <submittedName>
        <fullName evidence="13">Prostaglandin D2 receptor 2</fullName>
    </submittedName>
</protein>
<dbReference type="Pfam" id="PF00001">
    <property type="entry name" value="7tm_1"/>
    <property type="match status" value="1"/>
</dbReference>
<dbReference type="GO" id="GO:0007204">
    <property type="term" value="P:positive regulation of cytosolic calcium ion concentration"/>
    <property type="evidence" value="ECO:0007669"/>
    <property type="project" value="TreeGrafter"/>
</dbReference>
<evidence type="ECO:0000256" key="9">
    <source>
        <dbReference type="SAM" id="MobiDB-lite"/>
    </source>
</evidence>
<dbReference type="PANTHER" id="PTHR24225">
    <property type="entry name" value="CHEMOTACTIC RECEPTOR"/>
    <property type="match status" value="1"/>
</dbReference>
<dbReference type="GO" id="GO:0004875">
    <property type="term" value="F:complement receptor activity"/>
    <property type="evidence" value="ECO:0007669"/>
    <property type="project" value="TreeGrafter"/>
</dbReference>
<feature type="compositionally biased region" description="Pro residues" evidence="9">
    <location>
        <begin position="401"/>
        <end position="410"/>
    </location>
</feature>
<evidence type="ECO:0000256" key="4">
    <source>
        <dbReference type="ARBA" id="ARBA00023040"/>
    </source>
</evidence>
<evidence type="ECO:0000256" key="3">
    <source>
        <dbReference type="ARBA" id="ARBA00022989"/>
    </source>
</evidence>
<evidence type="ECO:0000313" key="13">
    <source>
        <dbReference type="RefSeq" id="XP_012692359.3"/>
    </source>
</evidence>
<evidence type="ECO:0000256" key="1">
    <source>
        <dbReference type="ARBA" id="ARBA00004141"/>
    </source>
</evidence>
<feature type="non-terminal residue" evidence="13">
    <location>
        <position position="1"/>
    </location>
</feature>
<dbReference type="InterPro" id="IPR000826">
    <property type="entry name" value="Formyl_rcpt-rel"/>
</dbReference>
<dbReference type="PROSITE" id="PS00237">
    <property type="entry name" value="G_PROTEIN_RECEP_F1_1"/>
    <property type="match status" value="1"/>
</dbReference>
<dbReference type="KEGG" id="char:105908405"/>
<keyword evidence="7" id="KW-0807">Transducer</keyword>
<organism evidence="12 13">
    <name type="scientific">Clupea harengus</name>
    <name type="common">Atlantic herring</name>
    <dbReference type="NCBI Taxonomy" id="7950"/>
    <lineage>
        <taxon>Eukaryota</taxon>
        <taxon>Metazoa</taxon>
        <taxon>Chordata</taxon>
        <taxon>Craniata</taxon>
        <taxon>Vertebrata</taxon>
        <taxon>Euteleostomi</taxon>
        <taxon>Actinopterygii</taxon>
        <taxon>Neopterygii</taxon>
        <taxon>Teleostei</taxon>
        <taxon>Clupei</taxon>
        <taxon>Clupeiformes</taxon>
        <taxon>Clupeoidei</taxon>
        <taxon>Clupeidae</taxon>
        <taxon>Clupea</taxon>
    </lineage>
</organism>
<dbReference type="Proteomes" id="UP000515152">
    <property type="component" value="Chromosome 22"/>
</dbReference>
<feature type="compositionally biased region" description="Polar residues" evidence="9">
    <location>
        <begin position="355"/>
        <end position="365"/>
    </location>
</feature>